<sequence length="195" mass="23065">MENNNITMKELKEEEQYNFYQTYLIHDFPESEVKPYDIIEESTGQGKYISYGFFRNLEPLGYAFMTKAKENGGLLMDYFAVIDKHRSKGLGSSIVETIKRELQGRYESVIIEVENPEVEMDEKKKEVRNRRIAFYLKNGFKMSNIQSRVLTDEYLIMTLELGKELEERQVYLELQAIYQALFGFEFFENNICMSL</sequence>
<evidence type="ECO:0000313" key="2">
    <source>
        <dbReference type="EMBL" id="BCN32346.1"/>
    </source>
</evidence>
<keyword evidence="3" id="KW-1185">Reference proteome</keyword>
<evidence type="ECO:0000313" key="3">
    <source>
        <dbReference type="Proteomes" id="UP000595897"/>
    </source>
</evidence>
<protein>
    <recommendedName>
        <fullName evidence="1">N-acetyltransferase domain-containing protein</fullName>
    </recommendedName>
</protein>
<dbReference type="Pfam" id="PF13508">
    <property type="entry name" value="Acetyltransf_7"/>
    <property type="match status" value="1"/>
</dbReference>
<dbReference type="EMBL" id="AP024169">
    <property type="protein sequence ID" value="BCN32346.1"/>
    <property type="molecule type" value="Genomic_DNA"/>
</dbReference>
<dbReference type="Proteomes" id="UP000595897">
    <property type="component" value="Chromosome"/>
</dbReference>
<dbReference type="SUPFAM" id="SSF55729">
    <property type="entry name" value="Acyl-CoA N-acyltransferases (Nat)"/>
    <property type="match status" value="1"/>
</dbReference>
<dbReference type="PROSITE" id="PS51186">
    <property type="entry name" value="GNAT"/>
    <property type="match status" value="1"/>
</dbReference>
<dbReference type="Gene3D" id="3.40.630.30">
    <property type="match status" value="1"/>
</dbReference>
<dbReference type="InterPro" id="IPR016181">
    <property type="entry name" value="Acyl_CoA_acyltransferase"/>
</dbReference>
<dbReference type="GO" id="GO:0016747">
    <property type="term" value="F:acyltransferase activity, transferring groups other than amino-acyl groups"/>
    <property type="evidence" value="ECO:0007669"/>
    <property type="project" value="InterPro"/>
</dbReference>
<dbReference type="AlphaFoldDB" id="A0A7R7IES8"/>
<feature type="domain" description="N-acetyltransferase" evidence="1">
    <location>
        <begin position="6"/>
        <end position="166"/>
    </location>
</feature>
<dbReference type="CDD" id="cd04301">
    <property type="entry name" value="NAT_SF"/>
    <property type="match status" value="1"/>
</dbReference>
<dbReference type="RefSeq" id="WP_271713397.1">
    <property type="nucleotide sequence ID" value="NZ_AP024169.1"/>
</dbReference>
<reference evidence="2 3" key="1">
    <citation type="submission" date="2020-11" db="EMBL/GenBank/DDBJ databases">
        <title>Draft genome sequencing of a Lachnospiraceae strain isolated from anoxic soil subjected to BSD treatment.</title>
        <authorList>
            <person name="Uek A."/>
            <person name="Tonouchi A."/>
        </authorList>
    </citation>
    <scope>NUCLEOTIDE SEQUENCE [LARGE SCALE GENOMIC DNA]</scope>
    <source>
        <strain evidence="2 3">TB5</strain>
    </source>
</reference>
<dbReference type="KEGG" id="ahb:bsdtb5_36410"/>
<proteinExistence type="predicted"/>
<evidence type="ECO:0000259" key="1">
    <source>
        <dbReference type="PROSITE" id="PS51186"/>
    </source>
</evidence>
<gene>
    <name evidence="2" type="ORF">bsdtb5_36410</name>
</gene>
<organism evidence="2 3">
    <name type="scientific">Anaeromicropila herbilytica</name>
    <dbReference type="NCBI Taxonomy" id="2785025"/>
    <lineage>
        <taxon>Bacteria</taxon>
        <taxon>Bacillati</taxon>
        <taxon>Bacillota</taxon>
        <taxon>Clostridia</taxon>
        <taxon>Lachnospirales</taxon>
        <taxon>Lachnospiraceae</taxon>
        <taxon>Anaeromicropila</taxon>
    </lineage>
</organism>
<name>A0A7R7IES8_9FIRM</name>
<accession>A0A7R7IES8</accession>
<dbReference type="InterPro" id="IPR000182">
    <property type="entry name" value="GNAT_dom"/>
</dbReference>